<name>A0A9W7ACD7_9STRA</name>
<dbReference type="AlphaFoldDB" id="A0A9W7ACD7"/>
<reference evidence="2" key="1">
    <citation type="journal article" date="2023" name="Commun. Biol.">
        <title>Genome analysis of Parmales, the sister group of diatoms, reveals the evolutionary specialization of diatoms from phago-mixotrophs to photoautotrophs.</title>
        <authorList>
            <person name="Ban H."/>
            <person name="Sato S."/>
            <person name="Yoshikawa S."/>
            <person name="Yamada K."/>
            <person name="Nakamura Y."/>
            <person name="Ichinomiya M."/>
            <person name="Sato N."/>
            <person name="Blanc-Mathieu R."/>
            <person name="Endo H."/>
            <person name="Kuwata A."/>
            <person name="Ogata H."/>
        </authorList>
    </citation>
    <scope>NUCLEOTIDE SEQUENCE [LARGE SCALE GENOMIC DNA]</scope>
    <source>
        <strain evidence="2">NIES 3700</strain>
    </source>
</reference>
<dbReference type="EMBL" id="BRXW01000549">
    <property type="protein sequence ID" value="GMH65215.1"/>
    <property type="molecule type" value="Genomic_DNA"/>
</dbReference>
<protein>
    <submittedName>
        <fullName evidence="1">Uncharacterized protein</fullName>
    </submittedName>
</protein>
<accession>A0A9W7ACD7</accession>
<organism evidence="1 2">
    <name type="scientific">Triparma laevis f. longispina</name>
    <dbReference type="NCBI Taxonomy" id="1714387"/>
    <lineage>
        <taxon>Eukaryota</taxon>
        <taxon>Sar</taxon>
        <taxon>Stramenopiles</taxon>
        <taxon>Ochrophyta</taxon>
        <taxon>Bolidophyceae</taxon>
        <taxon>Parmales</taxon>
        <taxon>Triparmaceae</taxon>
        <taxon>Triparma</taxon>
    </lineage>
</organism>
<evidence type="ECO:0000313" key="2">
    <source>
        <dbReference type="Proteomes" id="UP001165122"/>
    </source>
</evidence>
<sequence>MTLLDGAIGTSHIIALLGLLWLFPVSSSYSLPLFTTNARNNQLIHKSNSRQSRLEHLTSQSDLNSTERLELTGLRARGDTYNSSLFTETHVHFKNLHNTIFSTLTNIDDTLFYLDGPQSTTTRHLLATGYDNDKLYTANYFGETVAELKRLIPNVFEGSASEVLKSLDVNFDGYYLDSCTGSTSKIIEILNTITFNKPRTVLGITLTNSSPDGSSIINRVIELNQWLYSQDGVKVESVCDEPRRWGVEGEVKFEDEGVVVLWWVVLNKDDNRT</sequence>
<dbReference type="OrthoDB" id="42168at2759"/>
<proteinExistence type="predicted"/>
<comment type="caution">
    <text evidence="1">The sequence shown here is derived from an EMBL/GenBank/DDBJ whole genome shotgun (WGS) entry which is preliminary data.</text>
</comment>
<keyword evidence="2" id="KW-1185">Reference proteome</keyword>
<gene>
    <name evidence="1" type="ORF">TrLO_g5235</name>
</gene>
<evidence type="ECO:0000313" key="1">
    <source>
        <dbReference type="EMBL" id="GMH65215.1"/>
    </source>
</evidence>
<dbReference type="Proteomes" id="UP001165122">
    <property type="component" value="Unassembled WGS sequence"/>
</dbReference>